<feature type="transmembrane region" description="Helical" evidence="1">
    <location>
        <begin position="75"/>
        <end position="95"/>
    </location>
</feature>
<dbReference type="SMART" id="SM00014">
    <property type="entry name" value="acidPPc"/>
    <property type="match status" value="1"/>
</dbReference>
<comment type="caution">
    <text evidence="4">The sequence shown here is derived from an EMBL/GenBank/DDBJ whole genome shotgun (WGS) entry which is preliminary data.</text>
</comment>
<dbReference type="AlphaFoldDB" id="A0A1E7N444"/>
<sequence length="232" mass="23514">MTQTTLPPTPGTAVLPPALRGWLGPVAGSAASVVALLGVRYAGEGGPGRADARVGAAVEGVRPPWRSVALLLDSLGEPVGATALVMAVMTGCLLLRRPRAAVFTVAAVGATVGAATLLKHLVGRTIHGENLSYPSGHTAFATSLALTVALLATGRPGQDGHPSRYGFGLAAALVAGAAMGWAQVALGAHYPTDALAGWCTALALVPVTAWLVDRTADRRARRRADAGRQPGR</sequence>
<evidence type="ECO:0000313" key="6">
    <source>
        <dbReference type="Proteomes" id="UP000610124"/>
    </source>
</evidence>
<reference evidence="4 5" key="2">
    <citation type="submission" date="2014-07" db="EMBL/GenBank/DDBJ databases">
        <authorList>
            <person name="Zhang J.E."/>
            <person name="Yang H."/>
            <person name="Guo J."/>
            <person name="Deng Z."/>
            <person name="Luo H."/>
            <person name="Luo M."/>
            <person name="Zhao B."/>
        </authorList>
    </citation>
    <scope>NUCLEOTIDE SEQUENCE [LARGE SCALE GENOMIC DNA]</scope>
    <source>
        <strain evidence="4">ATCC 10762</strain>
        <strain evidence="5">ATCC 10762 / DSM 40127 / CCM 3239 / JCM 4008 / LMG 5968 / NBRC 12843 / NCIMB 8234 / A-377</strain>
    </source>
</reference>
<keyword evidence="1" id="KW-0472">Membrane</keyword>
<reference evidence="4" key="3">
    <citation type="submission" date="2016-08" db="EMBL/GenBank/DDBJ databases">
        <title>Sequencing, Assembly and Comparative Genomics of S. aureofaciens ATCC 10762.</title>
        <authorList>
            <person name="Gradnigo J.S."/>
            <person name="Johnson N."/>
            <person name="Somerville G.A."/>
        </authorList>
    </citation>
    <scope>NUCLEOTIDE SEQUENCE [LARGE SCALE GENOMIC DNA]</scope>
    <source>
        <strain evidence="4">ATCC 10762</strain>
    </source>
</reference>
<dbReference type="Pfam" id="PF01569">
    <property type="entry name" value="PAP2"/>
    <property type="match status" value="1"/>
</dbReference>
<reference evidence="5" key="4">
    <citation type="submission" date="2016-08" db="EMBL/GenBank/DDBJ databases">
        <title>Sequencing, assembly and comparative genomics of S. aureofaciens ATCC 10762.</title>
        <authorList>
            <person name="Gradnigo J.S."/>
            <person name="Johnson N."/>
            <person name="Somerville G.A."/>
        </authorList>
    </citation>
    <scope>NUCLEOTIDE SEQUENCE [LARGE SCALE GENOMIC DNA]</scope>
    <source>
        <strain evidence="5">ATCC 10762 / DSM 40127 / CCM 3239 / JCM 4008 / LMG 5968 / NBRC 12843 / NCIMB 8234 / A-377</strain>
    </source>
</reference>
<dbReference type="Proteomes" id="UP000037395">
    <property type="component" value="Unassembled WGS sequence"/>
</dbReference>
<evidence type="ECO:0000313" key="4">
    <source>
        <dbReference type="EMBL" id="OEV35456.1"/>
    </source>
</evidence>
<gene>
    <name evidence="3" type="ORF">GCM10010502_42880</name>
    <name evidence="4" type="ORF">HS99_0032375</name>
</gene>
<feature type="transmembrane region" description="Helical" evidence="1">
    <location>
        <begin position="134"/>
        <end position="153"/>
    </location>
</feature>
<reference evidence="3" key="5">
    <citation type="submission" date="2020-09" db="EMBL/GenBank/DDBJ databases">
        <authorList>
            <person name="Sun Q."/>
            <person name="Ohkuma M."/>
        </authorList>
    </citation>
    <scope>NUCLEOTIDE SEQUENCE</scope>
    <source>
        <strain evidence="3">JCM 4434</strain>
    </source>
</reference>
<keyword evidence="1" id="KW-0812">Transmembrane</keyword>
<feature type="transmembrane region" description="Helical" evidence="1">
    <location>
        <begin position="165"/>
        <end position="188"/>
    </location>
</feature>
<feature type="transmembrane region" description="Helical" evidence="1">
    <location>
        <begin position="102"/>
        <end position="122"/>
    </location>
</feature>
<feature type="domain" description="Phosphatidic acid phosphatase type 2/haloperoxidase" evidence="2">
    <location>
        <begin position="100"/>
        <end position="209"/>
    </location>
</feature>
<dbReference type="InterPro" id="IPR000326">
    <property type="entry name" value="PAP2/HPO"/>
</dbReference>
<keyword evidence="1" id="KW-1133">Transmembrane helix</keyword>
<accession>A0A1E7N444</accession>
<dbReference type="OrthoDB" id="3822538at2"/>
<evidence type="ECO:0000313" key="5">
    <source>
        <dbReference type="Proteomes" id="UP000037395"/>
    </source>
</evidence>
<organism evidence="4 5">
    <name type="scientific">Kitasatospora aureofaciens</name>
    <name type="common">Streptomyces aureofaciens</name>
    <dbReference type="NCBI Taxonomy" id="1894"/>
    <lineage>
        <taxon>Bacteria</taxon>
        <taxon>Bacillati</taxon>
        <taxon>Actinomycetota</taxon>
        <taxon>Actinomycetes</taxon>
        <taxon>Kitasatosporales</taxon>
        <taxon>Streptomycetaceae</taxon>
        <taxon>Kitasatospora</taxon>
    </lineage>
</organism>
<keyword evidence="5" id="KW-1185">Reference proteome</keyword>
<reference evidence="3 6" key="1">
    <citation type="journal article" date="2014" name="Int. J. Syst. Evol. Microbiol.">
        <title>Complete genome sequence of Corynebacterium casei LMG S-19264T (=DSM 44701T), isolated from a smear-ripened cheese.</title>
        <authorList>
            <consortium name="US DOE Joint Genome Institute (JGI-PGF)"/>
            <person name="Walter F."/>
            <person name="Albersmeier A."/>
            <person name="Kalinowski J."/>
            <person name="Ruckert C."/>
        </authorList>
    </citation>
    <scope>NUCLEOTIDE SEQUENCE [LARGE SCALE GENOMIC DNA]</scope>
    <source>
        <strain evidence="3 6">JCM 4434</strain>
    </source>
</reference>
<name>A0A1E7N444_KITAU</name>
<dbReference type="SUPFAM" id="SSF48317">
    <property type="entry name" value="Acid phosphatase/Vanadium-dependent haloperoxidase"/>
    <property type="match status" value="1"/>
</dbReference>
<dbReference type="Gene3D" id="1.20.144.10">
    <property type="entry name" value="Phosphatidic acid phosphatase type 2/haloperoxidase"/>
    <property type="match status" value="1"/>
</dbReference>
<evidence type="ECO:0000259" key="2">
    <source>
        <dbReference type="SMART" id="SM00014"/>
    </source>
</evidence>
<accession>A0A8H9HRW1</accession>
<dbReference type="InterPro" id="IPR036938">
    <property type="entry name" value="PAP2/HPO_sf"/>
</dbReference>
<evidence type="ECO:0000256" key="1">
    <source>
        <dbReference type="SAM" id="Phobius"/>
    </source>
</evidence>
<dbReference type="Proteomes" id="UP000610124">
    <property type="component" value="Unassembled WGS sequence"/>
</dbReference>
<evidence type="ECO:0000313" key="3">
    <source>
        <dbReference type="EMBL" id="GGU85962.1"/>
    </source>
</evidence>
<protein>
    <submittedName>
        <fullName evidence="3">Membrane protein</fullName>
    </submittedName>
</protein>
<dbReference type="GeneID" id="97487318"/>
<dbReference type="EMBL" id="JPRF03000034">
    <property type="protein sequence ID" value="OEV35456.1"/>
    <property type="molecule type" value="Genomic_DNA"/>
</dbReference>
<proteinExistence type="predicted"/>
<feature type="transmembrane region" description="Helical" evidence="1">
    <location>
        <begin position="194"/>
        <end position="212"/>
    </location>
</feature>
<dbReference type="EMBL" id="BMUB01000009">
    <property type="protein sequence ID" value="GGU85962.1"/>
    <property type="molecule type" value="Genomic_DNA"/>
</dbReference>
<dbReference type="RefSeq" id="WP_030553501.1">
    <property type="nucleotide sequence ID" value="NZ_BMUB01000009.1"/>
</dbReference>